<accession>A0A858R632</accession>
<proteinExistence type="predicted"/>
<feature type="compositionally biased region" description="Basic and acidic residues" evidence="1">
    <location>
        <begin position="47"/>
        <end position="56"/>
    </location>
</feature>
<feature type="region of interest" description="Disordered" evidence="1">
    <location>
        <begin position="1"/>
        <end position="56"/>
    </location>
</feature>
<keyword evidence="3" id="KW-1185">Reference proteome</keyword>
<evidence type="ECO:0000313" key="2">
    <source>
        <dbReference type="EMBL" id="QJE72890.1"/>
    </source>
</evidence>
<dbReference type="EMBL" id="CP051775">
    <property type="protein sequence ID" value="QJE72890.1"/>
    <property type="molecule type" value="Genomic_DNA"/>
</dbReference>
<organism evidence="2 3">
    <name type="scientific">Aerophototrophica crusticola</name>
    <dbReference type="NCBI Taxonomy" id="1709002"/>
    <lineage>
        <taxon>Bacteria</taxon>
        <taxon>Pseudomonadati</taxon>
        <taxon>Pseudomonadota</taxon>
        <taxon>Alphaproteobacteria</taxon>
        <taxon>Rhodospirillales</taxon>
        <taxon>Rhodospirillaceae</taxon>
        <taxon>Aerophototrophica</taxon>
    </lineage>
</organism>
<sequence length="56" mass="5952">MADKTDKTLGQNQGDQKRNLPGNDAGTGGIGQPESPNPDQPATQGVDHVRPDQQRD</sequence>
<dbReference type="AlphaFoldDB" id="A0A858R632"/>
<gene>
    <name evidence="2" type="ORF">HHL28_07100</name>
</gene>
<evidence type="ECO:0000256" key="1">
    <source>
        <dbReference type="SAM" id="MobiDB-lite"/>
    </source>
</evidence>
<protein>
    <submittedName>
        <fullName evidence="2">Uncharacterized protein</fullName>
    </submittedName>
</protein>
<evidence type="ECO:0000313" key="3">
    <source>
        <dbReference type="Proteomes" id="UP000501891"/>
    </source>
</evidence>
<reference evidence="2" key="1">
    <citation type="submission" date="2020-04" db="EMBL/GenBank/DDBJ databases">
        <title>A desert anoxygenic phototrophic bacterium fixes CO2 using RubisCO under aerobic conditions.</title>
        <authorList>
            <person name="Tang K."/>
        </authorList>
    </citation>
    <scope>NUCLEOTIDE SEQUENCE [LARGE SCALE GENOMIC DNA]</scope>
    <source>
        <strain evidence="2">MIMtkB3</strain>
    </source>
</reference>
<dbReference type="KEGG" id="acru:HHL28_07100"/>
<dbReference type="Proteomes" id="UP000501891">
    <property type="component" value="Chromosome"/>
</dbReference>
<name>A0A858R632_9PROT</name>